<proteinExistence type="inferred from homology"/>
<feature type="domain" description="Mab-21-like HhH/H2TH-like" evidence="3">
    <location>
        <begin position="372"/>
        <end position="454"/>
    </location>
</feature>
<dbReference type="AlphaFoldDB" id="A0A8B6GZ48"/>
<comment type="caution">
    <text evidence="4">The sequence shown here is derived from an EMBL/GenBank/DDBJ whole genome shotgun (WGS) entry which is preliminary data.</text>
</comment>
<evidence type="ECO:0000259" key="3">
    <source>
        <dbReference type="Pfam" id="PF20266"/>
    </source>
</evidence>
<dbReference type="InterPro" id="IPR046906">
    <property type="entry name" value="Mab-21_HhH/H2TH-like"/>
</dbReference>
<dbReference type="Proteomes" id="UP000596742">
    <property type="component" value="Unassembled WGS sequence"/>
</dbReference>
<dbReference type="InterPro" id="IPR046903">
    <property type="entry name" value="Mab-21-like_nuc_Trfase"/>
</dbReference>
<evidence type="ECO:0000313" key="4">
    <source>
        <dbReference type="EMBL" id="VDI71241.1"/>
    </source>
</evidence>
<dbReference type="PANTHER" id="PTHR10656:SF69">
    <property type="entry name" value="MAB-21-LIKE HHH_H2TH-LIKE DOMAIN-CONTAINING PROTEIN"/>
    <property type="match status" value="1"/>
</dbReference>
<dbReference type="OrthoDB" id="6137820at2759"/>
<dbReference type="Pfam" id="PF20266">
    <property type="entry name" value="Mab-21_C"/>
    <property type="match status" value="1"/>
</dbReference>
<dbReference type="Gene3D" id="1.10.1410.40">
    <property type="match status" value="1"/>
</dbReference>
<dbReference type="InterPro" id="IPR024810">
    <property type="entry name" value="MAB21L/cGLR"/>
</dbReference>
<evidence type="ECO:0000313" key="5">
    <source>
        <dbReference type="Proteomes" id="UP000596742"/>
    </source>
</evidence>
<protein>
    <recommendedName>
        <fullName evidence="6">Mab-21-like HhH/H2TH-like domain-containing protein</fullName>
    </recommendedName>
</protein>
<dbReference type="SMART" id="SM01265">
    <property type="entry name" value="Mab-21"/>
    <property type="match status" value="1"/>
</dbReference>
<dbReference type="Pfam" id="PF03281">
    <property type="entry name" value="Mab-21"/>
    <property type="match status" value="1"/>
</dbReference>
<gene>
    <name evidence="4" type="ORF">MGAL_10B070051</name>
</gene>
<dbReference type="PANTHER" id="PTHR10656">
    <property type="entry name" value="CELL FATE DETERMINING PROTEIN MAB21-RELATED"/>
    <property type="match status" value="1"/>
</dbReference>
<accession>A0A8B6GZ48</accession>
<evidence type="ECO:0000256" key="1">
    <source>
        <dbReference type="ARBA" id="ARBA00008307"/>
    </source>
</evidence>
<feature type="domain" description="Mab-21-like nucleotidyltransferase" evidence="2">
    <location>
        <begin position="278"/>
        <end position="354"/>
    </location>
</feature>
<organism evidence="4 5">
    <name type="scientific">Mytilus galloprovincialis</name>
    <name type="common">Mediterranean mussel</name>
    <dbReference type="NCBI Taxonomy" id="29158"/>
    <lineage>
        <taxon>Eukaryota</taxon>
        <taxon>Metazoa</taxon>
        <taxon>Spiralia</taxon>
        <taxon>Lophotrochozoa</taxon>
        <taxon>Mollusca</taxon>
        <taxon>Bivalvia</taxon>
        <taxon>Autobranchia</taxon>
        <taxon>Pteriomorphia</taxon>
        <taxon>Mytilida</taxon>
        <taxon>Mytiloidea</taxon>
        <taxon>Mytilidae</taxon>
        <taxon>Mytilinae</taxon>
        <taxon>Mytilus</taxon>
    </lineage>
</organism>
<keyword evidence="5" id="KW-1185">Reference proteome</keyword>
<dbReference type="EMBL" id="UYJE01009206">
    <property type="protein sequence ID" value="VDI71241.1"/>
    <property type="molecule type" value="Genomic_DNA"/>
</dbReference>
<sequence length="774" mass="89914">MNCNSRNKEEQYQDHKAYGLRKISFWEKYGVKSFPYRGRRRYSPFSYQSVDRGIVISNDVFGLTIRQFDRMYKACLDRRKTHDQYIINLRYSDKTSDEYMEYLQDNTDNNKDEVSWTGKDLKGTYLYEHLVKTAGTEVDIRKRQNLFITKDMIQNEILLNIGMKITVISSGSLAEGIDLPGSDMDIMYVIKDVDIIRDVRNIKHSVQRTILVMENDNGHPGFTKLRLIAGGDGESFFIQPNCIESTRQGLYVSVNTFVNNIKEKVPHYQCSSHGPCLSDNDHEVDFAFCLRSKYLPYNAIPWASRYRMQWPPNSVIDKIKKGGCLLVPIGPRNMPDCDILWRLSFSVAEKQLVHSFNFTQLLCYCLLKLTLKHIVNTNKHAEGLLCSYFLKTALFWVSEEVDIDTFQLSQLYSCFCRCLSKIIFWVNNCYCPNYFIPEHNMFLGKINIENNKMLINVLYKIKSDGIHGLIHSLFQNDNGHHSLFSTQLEPSFIKLDLLFYRICYTDYGNLYKISSCLKSLEFIEYLLKSKSCTFIVDVCKWHHAKTSQWAAQLLPSPRVTTERYKIHKRYHRHLQDGIKADAVAGWLLYASFYYVTGQFTITLRLTDYVLSKCLPDMITIGCKKYRDRHINYYRNHVHATMTLQVKMRMVVIQNVMYLSHSSLMPDELQLEVNDNLIAIPPIVMSHCLKFLCYHHVGDVLNRHHALHDLFSTVKQRNLISSSTLSISLTILGICLEISDEKDAAYLCYEEALQCEGIICTTAEARRSKLLTDLI</sequence>
<name>A0A8B6GZ48_MYTGA</name>
<reference evidence="4" key="1">
    <citation type="submission" date="2018-11" db="EMBL/GenBank/DDBJ databases">
        <authorList>
            <person name="Alioto T."/>
            <person name="Alioto T."/>
        </authorList>
    </citation>
    <scope>NUCLEOTIDE SEQUENCE</scope>
</reference>
<evidence type="ECO:0000259" key="2">
    <source>
        <dbReference type="Pfam" id="PF03281"/>
    </source>
</evidence>
<comment type="similarity">
    <text evidence="1">Belongs to the mab-21 family.</text>
</comment>
<evidence type="ECO:0008006" key="6">
    <source>
        <dbReference type="Google" id="ProtNLM"/>
    </source>
</evidence>